<dbReference type="PANTHER" id="PTHR47917">
    <property type="match status" value="1"/>
</dbReference>
<dbReference type="Pfam" id="PF01996">
    <property type="entry name" value="F420_ligase"/>
    <property type="match status" value="1"/>
</dbReference>
<dbReference type="EMBL" id="JAPVER010000018">
    <property type="protein sequence ID" value="MCZ3365036.1"/>
    <property type="molecule type" value="Genomic_DNA"/>
</dbReference>
<name>A0A9E5A567_9EURY</name>
<keyword evidence="4" id="KW-1185">Reference proteome</keyword>
<evidence type="ECO:0000313" key="2">
    <source>
        <dbReference type="EMBL" id="MCZ3365036.1"/>
    </source>
</evidence>
<dbReference type="InterPro" id="IPR002847">
    <property type="entry name" value="F420-0_gamma-glut_ligase-dom"/>
</dbReference>
<dbReference type="InterPro" id="IPR012030">
    <property type="entry name" value="UCP006563"/>
</dbReference>
<dbReference type="EC" id="6.3.2.31" evidence="3"/>
<reference evidence="3" key="1">
    <citation type="submission" date="2022-12" db="EMBL/GenBank/DDBJ databases">
        <title>Reclassification of two methanogenic archaea species isolated from the Kolyma lowland permafrost.</title>
        <authorList>
            <person name="Trubitsyn V.E."/>
            <person name="Rivkina E.M."/>
            <person name="Shcherbakova V.A."/>
        </authorList>
    </citation>
    <scope>NUCLEOTIDE SEQUENCE</scope>
    <source>
        <strain evidence="2">M2</strain>
        <strain evidence="3">MK4</strain>
    </source>
</reference>
<dbReference type="EMBL" id="JAPVES010000030">
    <property type="protein sequence ID" value="MCZ3372791.1"/>
    <property type="molecule type" value="Genomic_DNA"/>
</dbReference>
<protein>
    <submittedName>
        <fullName evidence="3">Coenzyme F420-0:L-glutamate ligase</fullName>
        <ecNumber evidence="3">6.3.2.31</ecNumber>
    </submittedName>
</protein>
<evidence type="ECO:0000313" key="3">
    <source>
        <dbReference type="EMBL" id="MCZ3372791.1"/>
    </source>
</evidence>
<dbReference type="AlphaFoldDB" id="A0A9E5A567"/>
<keyword evidence="3" id="KW-0436">Ligase</keyword>
<dbReference type="Proteomes" id="UP001074446">
    <property type="component" value="Unassembled WGS sequence"/>
</dbReference>
<comment type="caution">
    <text evidence="3">The sequence shown here is derived from an EMBL/GenBank/DDBJ whole genome shotgun (WGS) entry which is preliminary data.</text>
</comment>
<feature type="domain" description="Coenzyme F420:L-glutamate ligase-like" evidence="1">
    <location>
        <begin position="11"/>
        <end position="218"/>
    </location>
</feature>
<organism evidence="3">
    <name type="scientific">Methanobacterium veterum</name>
    <dbReference type="NCBI Taxonomy" id="408577"/>
    <lineage>
        <taxon>Archaea</taxon>
        <taxon>Methanobacteriati</taxon>
        <taxon>Methanobacteriota</taxon>
        <taxon>Methanomada group</taxon>
        <taxon>Methanobacteria</taxon>
        <taxon>Methanobacteriales</taxon>
        <taxon>Methanobacteriaceae</taxon>
        <taxon>Methanobacterium</taxon>
    </lineage>
</organism>
<evidence type="ECO:0000259" key="1">
    <source>
        <dbReference type="Pfam" id="PF01996"/>
    </source>
</evidence>
<dbReference type="PIRSF" id="PIRSF006563">
    <property type="entry name" value="UCP006563"/>
    <property type="match status" value="1"/>
</dbReference>
<evidence type="ECO:0000313" key="4">
    <source>
        <dbReference type="Proteomes" id="UP001068021"/>
    </source>
</evidence>
<dbReference type="SUPFAM" id="SSF144010">
    <property type="entry name" value="CofE-like"/>
    <property type="match status" value="1"/>
</dbReference>
<dbReference type="GO" id="GO:0052618">
    <property type="term" value="F:coenzyme F420-0:L-glutamate ligase activity"/>
    <property type="evidence" value="ECO:0007669"/>
    <property type="project" value="UniProtKB-EC"/>
</dbReference>
<gene>
    <name evidence="3" type="ORF">O3H35_09095</name>
    <name evidence="2" type="ORF">O3H54_03975</name>
</gene>
<sequence length="281" mass="31431">MKTQKYEIIPVKTGYIKPNESYNIIIDNAENLLEDGDYLVISETPIAIAQGRIVDEALVKPSYLATFLADIWSKYLWGYILGPLLRIKQRTIKNLRNLPPEARSHKEVVLKYYGLKHALKPASEAGIDLSNAPGTYVSLLPHEPQQVVEDIAQKISKNVAKEVVAIIIDTDATYEFLGMKFTSLPIAAEGINADFGIMGYLLGRFGRIIGPTPLAISKPQNMEKILEIAKVADDYQNQTEYSMKTVYDMGNTFDKEVDGITIEMLSSIEHTPAVIIRELKQ</sequence>
<dbReference type="Proteomes" id="UP001068021">
    <property type="component" value="Unassembled WGS sequence"/>
</dbReference>
<dbReference type="RefSeq" id="WP_048080332.1">
    <property type="nucleotide sequence ID" value="NZ_JAPVER010000018.1"/>
</dbReference>
<dbReference type="PANTHER" id="PTHR47917:SF1">
    <property type="entry name" value="COENZYME F420:L-GLUTAMATE LIGASE"/>
    <property type="match status" value="1"/>
</dbReference>
<proteinExistence type="predicted"/>
<accession>A0A9E5A567</accession>
<dbReference type="Gene3D" id="3.30.1330.100">
    <property type="entry name" value="CofE-like"/>
    <property type="match status" value="1"/>
</dbReference>